<reference evidence="2 3" key="1">
    <citation type="submission" date="2017-10" db="EMBL/GenBank/DDBJ databases">
        <title>Resolving the taxonomy of Roseburia spp., Eubacterium rectale and Agathobacter spp. through phylogenomic analysis.</title>
        <authorList>
            <person name="Sheridan P.O."/>
            <person name="Walker A.W."/>
            <person name="Duncan S.H."/>
            <person name="Scott K.P."/>
            <person name="Toole P.W.O."/>
            <person name="Luis P."/>
            <person name="Flint H.J."/>
        </authorList>
    </citation>
    <scope>NUCLEOTIDE SEQUENCE [LARGE SCALE GENOMIC DNA]</scope>
    <source>
        <strain evidence="2 3">JK623</strain>
    </source>
</reference>
<dbReference type="EMBL" id="PDYG01000014">
    <property type="protein sequence ID" value="PHU38180.1"/>
    <property type="molecule type" value="Genomic_DNA"/>
</dbReference>
<feature type="transmembrane region" description="Helical" evidence="1">
    <location>
        <begin position="191"/>
        <end position="208"/>
    </location>
</feature>
<organism evidence="2 3">
    <name type="scientific">Agathobacter ruminis</name>
    <dbReference type="NCBI Taxonomy" id="1712665"/>
    <lineage>
        <taxon>Bacteria</taxon>
        <taxon>Bacillati</taxon>
        <taxon>Bacillota</taxon>
        <taxon>Clostridia</taxon>
        <taxon>Lachnospirales</taxon>
        <taxon>Lachnospiraceae</taxon>
        <taxon>Agathobacter</taxon>
    </lineage>
</organism>
<sequence>MTKLLEMKDSLIRIYAKFDSYINMGLKFILALVMLLVIKNGVGYMDRIGSLPISLVLALICCLLPMSATLWVGALVVLLNLYALSIEVALVGAALFLAIYLIYFRFCPKDNVVALLTPILARFGIPYVLPAVGGLLRPVYSALSIACGTVVYYFLDGVRQNASTVLAPVSGATSSERLKVLVGLLADNKEMYAVLAALVLSTLVIFFVRRLKIDYAWTIALFAGLIIQIVVYVVVSLALSVAPDILMLIIGSVLGGAIGTVLQFFCMNLDYERVERVQYEDDEYYYHVTAIPKRTVAAKEKQIKQFGNTGRMPRVSQTPTGDTTVLDRKALAQELDIDEDLLK</sequence>
<evidence type="ECO:0000313" key="3">
    <source>
        <dbReference type="Proteomes" id="UP000224563"/>
    </source>
</evidence>
<evidence type="ECO:0000256" key="1">
    <source>
        <dbReference type="SAM" id="Phobius"/>
    </source>
</evidence>
<comment type="caution">
    <text evidence="2">The sequence shown here is derived from an EMBL/GenBank/DDBJ whole genome shotgun (WGS) entry which is preliminary data.</text>
</comment>
<dbReference type="RefSeq" id="WP_099385726.1">
    <property type="nucleotide sequence ID" value="NZ_JANSWH010000080.1"/>
</dbReference>
<keyword evidence="1" id="KW-0472">Membrane</keyword>
<reference evidence="2 3" key="2">
    <citation type="submission" date="2017-10" db="EMBL/GenBank/DDBJ databases">
        <authorList>
            <person name="Banno H."/>
            <person name="Chua N.-H."/>
        </authorList>
    </citation>
    <scope>NUCLEOTIDE SEQUENCE [LARGE SCALE GENOMIC DNA]</scope>
    <source>
        <strain evidence="2 3">JK623</strain>
    </source>
</reference>
<keyword evidence="1" id="KW-1133">Transmembrane helix</keyword>
<dbReference type="Proteomes" id="UP000224563">
    <property type="component" value="Unassembled WGS sequence"/>
</dbReference>
<name>A0A2G3E4U4_9FIRM</name>
<gene>
    <name evidence="2" type="ORF">CSX02_04000</name>
</gene>
<feature type="transmembrane region" description="Helical" evidence="1">
    <location>
        <begin position="139"/>
        <end position="155"/>
    </location>
</feature>
<feature type="transmembrane region" description="Helical" evidence="1">
    <location>
        <begin position="53"/>
        <end position="81"/>
    </location>
</feature>
<accession>A0A2G3E4U4</accession>
<keyword evidence="1" id="KW-0812">Transmembrane</keyword>
<feature type="transmembrane region" description="Helical" evidence="1">
    <location>
        <begin position="88"/>
        <end position="106"/>
    </location>
</feature>
<feature type="transmembrane region" description="Helical" evidence="1">
    <location>
        <begin position="215"/>
        <end position="239"/>
    </location>
</feature>
<evidence type="ECO:0000313" key="2">
    <source>
        <dbReference type="EMBL" id="PHU38180.1"/>
    </source>
</evidence>
<keyword evidence="3" id="KW-1185">Reference proteome</keyword>
<proteinExistence type="predicted"/>
<feature type="transmembrane region" description="Helical" evidence="1">
    <location>
        <begin position="245"/>
        <end position="266"/>
    </location>
</feature>
<protein>
    <submittedName>
        <fullName evidence="2">Uncharacterized protein</fullName>
    </submittedName>
</protein>
<dbReference type="AlphaFoldDB" id="A0A2G3E4U4"/>
<feature type="transmembrane region" description="Helical" evidence="1">
    <location>
        <begin position="21"/>
        <end position="38"/>
    </location>
</feature>
<feature type="transmembrane region" description="Helical" evidence="1">
    <location>
        <begin position="112"/>
        <end position="132"/>
    </location>
</feature>